<dbReference type="OrthoDB" id="10626621at2759"/>
<dbReference type="Proteomes" id="UP000649617">
    <property type="component" value="Unassembled WGS sequence"/>
</dbReference>
<protein>
    <submittedName>
        <fullName evidence="2">Uncharacterized protein</fullName>
    </submittedName>
</protein>
<proteinExistence type="predicted"/>
<dbReference type="EMBL" id="CAJNIZ010004143">
    <property type="protein sequence ID" value="CAE7229401.1"/>
    <property type="molecule type" value="Genomic_DNA"/>
</dbReference>
<keyword evidence="3" id="KW-1185">Reference proteome</keyword>
<feature type="non-terminal residue" evidence="2">
    <location>
        <position position="1"/>
    </location>
</feature>
<dbReference type="AlphaFoldDB" id="A0A812KSQ7"/>
<reference evidence="2" key="1">
    <citation type="submission" date="2021-02" db="EMBL/GenBank/DDBJ databases">
        <authorList>
            <person name="Dougan E. K."/>
            <person name="Rhodes N."/>
            <person name="Thang M."/>
            <person name="Chan C."/>
        </authorList>
    </citation>
    <scope>NUCLEOTIDE SEQUENCE</scope>
</reference>
<name>A0A812KSQ7_SYMPI</name>
<accession>A0A812KSQ7</accession>
<feature type="region of interest" description="Disordered" evidence="1">
    <location>
        <begin position="1"/>
        <end position="22"/>
    </location>
</feature>
<evidence type="ECO:0000313" key="2">
    <source>
        <dbReference type="EMBL" id="CAE7229401.1"/>
    </source>
</evidence>
<comment type="caution">
    <text evidence="2">The sequence shown here is derived from an EMBL/GenBank/DDBJ whole genome shotgun (WGS) entry which is preliminary data.</text>
</comment>
<organism evidence="2 3">
    <name type="scientific">Symbiodinium pilosum</name>
    <name type="common">Dinoflagellate</name>
    <dbReference type="NCBI Taxonomy" id="2952"/>
    <lineage>
        <taxon>Eukaryota</taxon>
        <taxon>Sar</taxon>
        <taxon>Alveolata</taxon>
        <taxon>Dinophyceae</taxon>
        <taxon>Suessiales</taxon>
        <taxon>Symbiodiniaceae</taxon>
        <taxon>Symbiodinium</taxon>
    </lineage>
</organism>
<evidence type="ECO:0000313" key="3">
    <source>
        <dbReference type="Proteomes" id="UP000649617"/>
    </source>
</evidence>
<evidence type="ECO:0000256" key="1">
    <source>
        <dbReference type="SAM" id="MobiDB-lite"/>
    </source>
</evidence>
<gene>
    <name evidence="2" type="ORF">SPIL2461_LOCUS3402</name>
</gene>
<sequence>RATSASTRPVKKAGGFPDWSLAETSVGPEMSQELSCDDFSQELPSTGLQDMSAQEFSILTGESTGLGGELSMAGLPDIDEQQATTSGMPKLRPRVLQAANLAALVAVPRDEPGGSGFRQHYRKKVLCVARLAAAAQPADAPKWELPKVWTEIAEPKSFNPSARDP</sequence>